<proteinExistence type="inferred from homology"/>
<accession>A0A8J6CFK1</accession>
<evidence type="ECO:0000256" key="3">
    <source>
        <dbReference type="SAM" id="MobiDB-lite"/>
    </source>
</evidence>
<dbReference type="InterPro" id="IPR051091">
    <property type="entry name" value="O-Glucosyltr/Glycosyltrsf_90"/>
</dbReference>
<keyword evidence="2" id="KW-0808">Transferase</keyword>
<evidence type="ECO:0000313" key="6">
    <source>
        <dbReference type="Proteomes" id="UP000751190"/>
    </source>
</evidence>
<dbReference type="EMBL" id="JAGTXO010000003">
    <property type="protein sequence ID" value="KAG8469206.1"/>
    <property type="molecule type" value="Genomic_DNA"/>
</dbReference>
<comment type="caution">
    <text evidence="5">The sequence shown here is derived from an EMBL/GenBank/DDBJ whole genome shotgun (WGS) entry which is preliminary data.</text>
</comment>
<feature type="region of interest" description="Disordered" evidence="3">
    <location>
        <begin position="375"/>
        <end position="412"/>
    </location>
</feature>
<organism evidence="5 6">
    <name type="scientific">Diacronema lutheri</name>
    <name type="common">Unicellular marine alga</name>
    <name type="synonym">Monochrysis lutheri</name>
    <dbReference type="NCBI Taxonomy" id="2081491"/>
    <lineage>
        <taxon>Eukaryota</taxon>
        <taxon>Haptista</taxon>
        <taxon>Haptophyta</taxon>
        <taxon>Pavlovophyceae</taxon>
        <taxon>Pavlovales</taxon>
        <taxon>Pavlovaceae</taxon>
        <taxon>Diacronema</taxon>
    </lineage>
</organism>
<dbReference type="Pfam" id="PF05686">
    <property type="entry name" value="Glyco_transf_90"/>
    <property type="match status" value="1"/>
</dbReference>
<evidence type="ECO:0000313" key="5">
    <source>
        <dbReference type="EMBL" id="KAG8469206.1"/>
    </source>
</evidence>
<keyword evidence="6" id="KW-1185">Reference proteome</keyword>
<protein>
    <recommendedName>
        <fullName evidence="4">Glycosyl transferase CAP10 domain-containing protein</fullName>
    </recommendedName>
</protein>
<dbReference type="PANTHER" id="PTHR12203:SF35">
    <property type="entry name" value="PROTEIN O-GLUCOSYLTRANSFERASE 1"/>
    <property type="match status" value="1"/>
</dbReference>
<dbReference type="PANTHER" id="PTHR12203">
    <property type="entry name" value="KDEL LYS-ASP-GLU-LEU CONTAINING - RELATED"/>
    <property type="match status" value="1"/>
</dbReference>
<dbReference type="InterPro" id="IPR006598">
    <property type="entry name" value="CAP10"/>
</dbReference>
<dbReference type="OMA" id="DYEATCA"/>
<feature type="domain" description="Glycosyl transferase CAP10" evidence="4">
    <location>
        <begin position="120"/>
        <end position="367"/>
    </location>
</feature>
<dbReference type="SMART" id="SM00672">
    <property type="entry name" value="CAP10"/>
    <property type="match status" value="1"/>
</dbReference>
<evidence type="ECO:0000256" key="1">
    <source>
        <dbReference type="ARBA" id="ARBA00010118"/>
    </source>
</evidence>
<reference evidence="5" key="1">
    <citation type="submission" date="2021-05" db="EMBL/GenBank/DDBJ databases">
        <title>The genome of the haptophyte Pavlova lutheri (Diacronema luteri, Pavlovales) - a model for lipid biosynthesis in eukaryotic algae.</title>
        <authorList>
            <person name="Hulatt C.J."/>
            <person name="Posewitz M.C."/>
        </authorList>
    </citation>
    <scope>NUCLEOTIDE SEQUENCE</scope>
    <source>
        <strain evidence="5">NIVA-4/92</strain>
    </source>
</reference>
<evidence type="ECO:0000259" key="4">
    <source>
        <dbReference type="SMART" id="SM00672"/>
    </source>
</evidence>
<dbReference type="OrthoDB" id="541052at2759"/>
<gene>
    <name evidence="5" type="ORF">KFE25_007724</name>
</gene>
<evidence type="ECO:0000256" key="2">
    <source>
        <dbReference type="ARBA" id="ARBA00022679"/>
    </source>
</evidence>
<dbReference type="Proteomes" id="UP000751190">
    <property type="component" value="Unassembled WGS sequence"/>
</dbReference>
<dbReference type="GO" id="GO:0016740">
    <property type="term" value="F:transferase activity"/>
    <property type="evidence" value="ECO:0007669"/>
    <property type="project" value="UniProtKB-KW"/>
</dbReference>
<name>A0A8J6CFK1_DIALT</name>
<sequence length="412" mass="44046">MAPSSDRAAETIGLWAQCLRAKLRAAGRGAQNAEMLLVAKRDGVLRFEDLGGWATRNASMERIVRAADALDGAPPLADFDEVVVQTGDRCIVRRRRRSLADAGPRAAGEPAAADGAEGDEGADGLELHLWQNQPLDSARRAAFPLARVLSMCTAPSYADIAVPDWACDAWVEAGLGTDYDGSCAALAAAAAAPAPDARACWFGTVHHHPCRLRLARLAEEHPQLIVCNNVFWTQAELAAGERAATGAPAAARDIAGAPAAGGFLSMEEQVRRFALCIDVQGKGYSSRVKFLLHSGRPLLLARRPWVEHFHARLEPWRHYVPVREDLADLPERVRWAHAHPADAARIGAAGAAFAREHLTRAALLGEWRTALARMADPDKPGAGARDGITPKGSWRADAACGGEEGTDFPVKG</sequence>
<comment type="similarity">
    <text evidence="1">Belongs to the glycosyltransferase 90 family.</text>
</comment>
<dbReference type="AlphaFoldDB" id="A0A8J6CFK1"/>